<reference evidence="3" key="1">
    <citation type="submission" date="2022-07" db="EMBL/GenBank/DDBJ databases">
        <authorList>
            <person name="Trinca V."/>
            <person name="Uliana J.V.C."/>
            <person name="Torres T.T."/>
            <person name="Ward R.J."/>
            <person name="Monesi N."/>
        </authorList>
    </citation>
    <scope>NUCLEOTIDE SEQUENCE</scope>
    <source>
        <strain evidence="3">HSMRA1968</strain>
        <tissue evidence="3">Whole embryos</tissue>
    </source>
</reference>
<name>A0A9Q0RZR5_9DIPT</name>
<feature type="region of interest" description="Disordered" evidence="1">
    <location>
        <begin position="947"/>
        <end position="980"/>
    </location>
</feature>
<protein>
    <submittedName>
        <fullName evidence="3">BTB/POZ and MATH domain-containing protein 4</fullName>
    </submittedName>
</protein>
<dbReference type="InterPro" id="IPR011333">
    <property type="entry name" value="SKP1/BTB/POZ_sf"/>
</dbReference>
<dbReference type="Gene3D" id="3.30.710.10">
    <property type="entry name" value="Potassium Channel Kv1.1, Chain A"/>
    <property type="match status" value="1"/>
</dbReference>
<feature type="domain" description="BTB" evidence="2">
    <location>
        <begin position="795"/>
        <end position="851"/>
    </location>
</feature>
<proteinExistence type="predicted"/>
<dbReference type="Proteomes" id="UP001151699">
    <property type="component" value="Chromosome X"/>
</dbReference>
<sequence length="980" mass="111233">MYIAECSLYAKPEITGLEGIKFRLDETGDIIWYNDLIHSNFGDDTVTHESAEALFSCETYELIDMVAEGPGLLFGTFAGHNIEFKTDNFTPSNTMSLSCEGWYTLLCKRIKDEQSIGQDVPFTLMSALEEGHFSDGVIKSSEGDEFYIHSPVLRLNGFDCSAYLQTNSVSSDVETSSPAKPTSQIKISIIEPTQTATTQPTSDSPKLSSYLLSPNLLLSPSLDMFQFPSKLASNLSSSFNCLSSRRLSDEPILFIKSPIFTSDSNLKNCKNIFNFGDFLLNPTESRTRTKPPLSPHRSKSPFETPPSSPLTPVAVLQTLPSFMLEPIIQWLYSECLSPNLDEETCEKLINFAESTIPLNKMVEPCRQYLKLNKLKKFVVNVVMDVHNCFNRIIHAINPTTVSRKPIGLCKTCKFTVREAAVGCAKVLQFCNIFVKDEFGMTRHQRHEIIKYIRSRLPIFLAQCHQLLQNIQCILSNLTDDEKTELVVYLVPEIKTSLGLITDVVSEIKLSLKELCKDLKSSHFQCNKEQKSWLKNRLDIEEYAFSTENAFKRPNTFDIPLSKRYENSANNLKFVLYMYEVKKMRDIYGRVTMALEILQQKKIAFNEMNLVNKEQTIRQNLEQLIADIPAYIEMLENVANSFDEKIGWKEFKFCFKLATSQINGVVTNLLDHRSALKDAMSHICELVQKNRFTETIIDLGLLEPSNILHCQVEEDVVFDSNQIKQNYYKTSKLNLIRTLCEPPVSAQSTLSKNALRLLHSGQFSDMEFEVIVSPTPTKTYATPEEFTSNQPQVHTFRAHRVIVASRCEWFNKALTSGMQESINRKITIPDTSPVIFRRLLLYLYGAPVDKTVGAESICELMLLADRFSLDVLKDICETTLKSLIDDDSVLCLLGIADRFNAGVLKANCFSYISQHVYVAKSEVFNELPKQLQTEVHDLIQWCGRIPEPWSDRPKISSRHSLKSPSRNSKSSRSRKSSPSNM</sequence>
<evidence type="ECO:0000313" key="3">
    <source>
        <dbReference type="EMBL" id="KAJ6638163.1"/>
    </source>
</evidence>
<dbReference type="OrthoDB" id="684045at2759"/>
<dbReference type="AlphaFoldDB" id="A0A9Q0RZR5"/>
<evidence type="ECO:0000313" key="4">
    <source>
        <dbReference type="Proteomes" id="UP001151699"/>
    </source>
</evidence>
<keyword evidence="4" id="KW-1185">Reference proteome</keyword>
<dbReference type="CDD" id="cd14733">
    <property type="entry name" value="BACK"/>
    <property type="match status" value="1"/>
</dbReference>
<gene>
    <name evidence="3" type="primary">BPM4</name>
    <name evidence="3" type="ORF">Bhyg_10896</name>
</gene>
<comment type="caution">
    <text evidence="3">The sequence shown here is derived from an EMBL/GenBank/DDBJ whole genome shotgun (WGS) entry which is preliminary data.</text>
</comment>
<evidence type="ECO:0000259" key="2">
    <source>
        <dbReference type="PROSITE" id="PS50097"/>
    </source>
</evidence>
<dbReference type="SUPFAM" id="SSF54695">
    <property type="entry name" value="POZ domain"/>
    <property type="match status" value="1"/>
</dbReference>
<accession>A0A9Q0RZR5</accession>
<dbReference type="EMBL" id="WJQU01000003">
    <property type="protein sequence ID" value="KAJ6638163.1"/>
    <property type="molecule type" value="Genomic_DNA"/>
</dbReference>
<organism evidence="3 4">
    <name type="scientific">Pseudolycoriella hygida</name>
    <dbReference type="NCBI Taxonomy" id="35572"/>
    <lineage>
        <taxon>Eukaryota</taxon>
        <taxon>Metazoa</taxon>
        <taxon>Ecdysozoa</taxon>
        <taxon>Arthropoda</taxon>
        <taxon>Hexapoda</taxon>
        <taxon>Insecta</taxon>
        <taxon>Pterygota</taxon>
        <taxon>Neoptera</taxon>
        <taxon>Endopterygota</taxon>
        <taxon>Diptera</taxon>
        <taxon>Nematocera</taxon>
        <taxon>Sciaroidea</taxon>
        <taxon>Sciaridae</taxon>
        <taxon>Pseudolycoriella</taxon>
    </lineage>
</organism>
<dbReference type="PANTHER" id="PTHR24413">
    <property type="entry name" value="SPECKLE-TYPE POZ PROTEIN"/>
    <property type="match status" value="1"/>
</dbReference>
<evidence type="ECO:0000256" key="1">
    <source>
        <dbReference type="SAM" id="MobiDB-lite"/>
    </source>
</evidence>
<dbReference type="CDD" id="cd18186">
    <property type="entry name" value="BTB_POZ_ZBTB_KLHL-like"/>
    <property type="match status" value="1"/>
</dbReference>
<dbReference type="Pfam" id="PF00651">
    <property type="entry name" value="BTB"/>
    <property type="match status" value="1"/>
</dbReference>
<dbReference type="SMART" id="SM00225">
    <property type="entry name" value="BTB"/>
    <property type="match status" value="1"/>
</dbReference>
<feature type="region of interest" description="Disordered" evidence="1">
    <location>
        <begin position="284"/>
        <end position="308"/>
    </location>
</feature>
<dbReference type="InterPro" id="IPR000210">
    <property type="entry name" value="BTB/POZ_dom"/>
</dbReference>
<dbReference type="PROSITE" id="PS50097">
    <property type="entry name" value="BTB"/>
    <property type="match status" value="1"/>
</dbReference>